<dbReference type="EMBL" id="NPEV01000002">
    <property type="protein sequence ID" value="RAI29720.1"/>
    <property type="molecule type" value="Genomic_DNA"/>
</dbReference>
<dbReference type="AlphaFoldDB" id="A0A327JT75"/>
<organism evidence="1 2">
    <name type="scientific">Rhodobium orientis</name>
    <dbReference type="NCBI Taxonomy" id="34017"/>
    <lineage>
        <taxon>Bacteria</taxon>
        <taxon>Pseudomonadati</taxon>
        <taxon>Pseudomonadota</taxon>
        <taxon>Alphaproteobacteria</taxon>
        <taxon>Hyphomicrobiales</taxon>
        <taxon>Rhodobiaceae</taxon>
        <taxon>Rhodobium</taxon>
    </lineage>
</organism>
<comment type="caution">
    <text evidence="1">The sequence shown here is derived from an EMBL/GenBank/DDBJ whole genome shotgun (WGS) entry which is preliminary data.</text>
</comment>
<sequence>MTLKYDDDAFTLSLHQGKVIAIQAGVPNTGIDLGVAGATKDWRQFAERKSLTVSITKINPNNLSLLGAPLRTRQNFNALAYLCRVFSEVLEEQGTAGKKVEA</sequence>
<accession>A0A327JT75</accession>
<keyword evidence="2" id="KW-1185">Reference proteome</keyword>
<protein>
    <submittedName>
        <fullName evidence="1">Uncharacterized protein</fullName>
    </submittedName>
</protein>
<name>A0A327JT75_9HYPH</name>
<reference evidence="1 2" key="1">
    <citation type="submission" date="2017-07" db="EMBL/GenBank/DDBJ databases">
        <title>Draft Genome Sequences of Select Purple Nonsulfur Bacteria.</title>
        <authorList>
            <person name="Lasarre B."/>
            <person name="Mckinlay J.B."/>
        </authorList>
    </citation>
    <scope>NUCLEOTIDE SEQUENCE [LARGE SCALE GENOMIC DNA]</scope>
    <source>
        <strain evidence="1 2">DSM 11290</strain>
    </source>
</reference>
<gene>
    <name evidence="1" type="ORF">CH339_01495</name>
</gene>
<evidence type="ECO:0000313" key="1">
    <source>
        <dbReference type="EMBL" id="RAI29720.1"/>
    </source>
</evidence>
<evidence type="ECO:0000313" key="2">
    <source>
        <dbReference type="Proteomes" id="UP000249299"/>
    </source>
</evidence>
<dbReference type="Proteomes" id="UP000249299">
    <property type="component" value="Unassembled WGS sequence"/>
</dbReference>
<proteinExistence type="predicted"/>